<dbReference type="HOGENOM" id="CLU_2650331_0_0_5"/>
<feature type="transmembrane region" description="Helical" evidence="1">
    <location>
        <begin position="37"/>
        <end position="59"/>
    </location>
</feature>
<protein>
    <submittedName>
        <fullName evidence="2">Uncharacterized protein</fullName>
    </submittedName>
</protein>
<accession>B1Z8S3</accession>
<evidence type="ECO:0000313" key="3">
    <source>
        <dbReference type="Proteomes" id="UP000007136"/>
    </source>
</evidence>
<evidence type="ECO:0000256" key="1">
    <source>
        <dbReference type="SAM" id="Phobius"/>
    </source>
</evidence>
<proteinExistence type="predicted"/>
<keyword evidence="1" id="KW-0812">Transmembrane</keyword>
<keyword evidence="1" id="KW-1133">Transmembrane helix</keyword>
<gene>
    <name evidence="2" type="ordered locus">Mpop_5129</name>
</gene>
<organism evidence="2 3">
    <name type="scientific">Methylorubrum populi (strain ATCC BAA-705 / NCIMB 13946 / BJ001)</name>
    <name type="common">Methylobacterium populi</name>
    <dbReference type="NCBI Taxonomy" id="441620"/>
    <lineage>
        <taxon>Bacteria</taxon>
        <taxon>Pseudomonadati</taxon>
        <taxon>Pseudomonadota</taxon>
        <taxon>Alphaproteobacteria</taxon>
        <taxon>Hyphomicrobiales</taxon>
        <taxon>Methylobacteriaceae</taxon>
        <taxon>Methylorubrum</taxon>
    </lineage>
</organism>
<evidence type="ECO:0000313" key="2">
    <source>
        <dbReference type="EMBL" id="ACB83225.1"/>
    </source>
</evidence>
<dbReference type="EMBL" id="CP001029">
    <property type="protein sequence ID" value="ACB83225.1"/>
    <property type="molecule type" value="Genomic_DNA"/>
</dbReference>
<dbReference type="Proteomes" id="UP000007136">
    <property type="component" value="Chromosome"/>
</dbReference>
<dbReference type="AlphaFoldDB" id="B1Z8S3"/>
<reference evidence="2" key="1">
    <citation type="submission" date="2008-04" db="EMBL/GenBank/DDBJ databases">
        <title>Complete sequence of chromosome of Methylobacterium populi BJ001.</title>
        <authorList>
            <consortium name="US DOE Joint Genome Institute"/>
            <person name="Copeland A."/>
            <person name="Lucas S."/>
            <person name="Lapidus A."/>
            <person name="Glavina del Rio T."/>
            <person name="Dalin E."/>
            <person name="Tice H."/>
            <person name="Bruce D."/>
            <person name="Goodwin L."/>
            <person name="Pitluck S."/>
            <person name="Chertkov O."/>
            <person name="Brettin T."/>
            <person name="Detter J.C."/>
            <person name="Han C."/>
            <person name="Kuske C.R."/>
            <person name="Schmutz J."/>
            <person name="Larimer F."/>
            <person name="Land M."/>
            <person name="Hauser L."/>
            <person name="Kyrpides N."/>
            <person name="Mikhailova N."/>
            <person name="Marx C."/>
            <person name="Richardson P."/>
        </authorList>
    </citation>
    <scope>NUCLEOTIDE SEQUENCE [LARGE SCALE GENOMIC DNA]</scope>
    <source>
        <strain evidence="2">BJ001</strain>
    </source>
</reference>
<name>B1Z8S3_METPB</name>
<keyword evidence="1" id="KW-0472">Membrane</keyword>
<sequence>MHLHRFDFRIRQRPLQQSRALRPIHPLPRHSMFMSRVVMICPGRLIAVVAIGMLSPVIVAEKTASIAMFFMAYLPS</sequence>
<dbReference type="KEGG" id="mpo:Mpop_5129"/>